<dbReference type="PROSITE" id="PS50943">
    <property type="entry name" value="HTH_CROC1"/>
    <property type="match status" value="1"/>
</dbReference>
<dbReference type="PATRIC" id="fig|156976.3.peg.2022"/>
<dbReference type="AlphaFoldDB" id="A0A0K1RFJ6"/>
<dbReference type="InterPro" id="IPR001387">
    <property type="entry name" value="Cro/C1-type_HTH"/>
</dbReference>
<dbReference type="Gene3D" id="1.10.260.40">
    <property type="entry name" value="lambda repressor-like DNA-binding domains"/>
    <property type="match status" value="1"/>
</dbReference>
<dbReference type="KEGG" id="crie:AK829_10045"/>
<dbReference type="Proteomes" id="UP000060016">
    <property type="component" value="Chromosome"/>
</dbReference>
<dbReference type="GO" id="GO:0003677">
    <property type="term" value="F:DNA binding"/>
    <property type="evidence" value="ECO:0007669"/>
    <property type="project" value="InterPro"/>
</dbReference>
<accession>A0A0K1RFJ6</accession>
<evidence type="ECO:0000313" key="2">
    <source>
        <dbReference type="Proteomes" id="UP000060016"/>
    </source>
</evidence>
<dbReference type="SMART" id="SM00530">
    <property type="entry name" value="HTH_XRE"/>
    <property type="match status" value="1"/>
</dbReference>
<evidence type="ECO:0000313" key="1">
    <source>
        <dbReference type="EMBL" id="AKV59991.1"/>
    </source>
</evidence>
<name>A0A0K1RFJ6_9CORY</name>
<dbReference type="CDD" id="cd00093">
    <property type="entry name" value="HTH_XRE"/>
    <property type="match status" value="1"/>
</dbReference>
<dbReference type="Pfam" id="PF01381">
    <property type="entry name" value="HTH_3"/>
    <property type="match status" value="1"/>
</dbReference>
<protein>
    <submittedName>
        <fullName evidence="1">Uncharacterized protein</fullName>
    </submittedName>
</protein>
<dbReference type="SUPFAM" id="SSF47413">
    <property type="entry name" value="lambda repressor-like DNA-binding domains"/>
    <property type="match status" value="1"/>
</dbReference>
<dbReference type="STRING" id="156976.AK829_10045"/>
<keyword evidence="2" id="KW-1185">Reference proteome</keyword>
<organism evidence="1 2">
    <name type="scientific">Corynebacterium riegelii</name>
    <dbReference type="NCBI Taxonomy" id="156976"/>
    <lineage>
        <taxon>Bacteria</taxon>
        <taxon>Bacillati</taxon>
        <taxon>Actinomycetota</taxon>
        <taxon>Actinomycetes</taxon>
        <taxon>Mycobacteriales</taxon>
        <taxon>Corynebacteriaceae</taxon>
        <taxon>Corynebacterium</taxon>
    </lineage>
</organism>
<dbReference type="EMBL" id="CP012342">
    <property type="protein sequence ID" value="AKV59991.1"/>
    <property type="molecule type" value="Genomic_DNA"/>
</dbReference>
<reference evidence="1 2" key="1">
    <citation type="submission" date="2015-08" db="EMBL/GenBank/DDBJ databases">
        <authorList>
            <person name="Babu N.S."/>
            <person name="Beckwith C.J."/>
            <person name="Beseler K.G."/>
            <person name="Brison A."/>
            <person name="Carone J.V."/>
            <person name="Caskin T.P."/>
            <person name="Diamond M."/>
            <person name="Durham M.E."/>
            <person name="Foxe J.M."/>
            <person name="Go M."/>
            <person name="Henderson B.A."/>
            <person name="Jones I.B."/>
            <person name="McGettigan J.A."/>
            <person name="Micheletti S.J."/>
            <person name="Nasrallah M.E."/>
            <person name="Ortiz D."/>
            <person name="Piller C.R."/>
            <person name="Privatt S.R."/>
            <person name="Schneider S.L."/>
            <person name="Sharp S."/>
            <person name="Smith T.C."/>
            <person name="Stanton J.D."/>
            <person name="Ullery H.E."/>
            <person name="Wilson R.J."/>
            <person name="Serrano M.G."/>
            <person name="Buck G."/>
            <person name="Lee V."/>
            <person name="Wang Y."/>
            <person name="Carvalho R."/>
            <person name="Voegtly L."/>
            <person name="Shi R."/>
            <person name="Duckworth R."/>
            <person name="Johnson A."/>
            <person name="Loviza R."/>
            <person name="Walstead R."/>
            <person name="Shah Z."/>
            <person name="Kiflezghi M."/>
            <person name="Wade K."/>
            <person name="Ball S.L."/>
            <person name="Bradley K.W."/>
            <person name="Asai D.J."/>
            <person name="Bowman C.A."/>
            <person name="Russell D.A."/>
            <person name="Pope W.H."/>
            <person name="Jacobs-Sera D."/>
            <person name="Hendrix R.W."/>
            <person name="Hatfull G.F."/>
        </authorList>
    </citation>
    <scope>NUCLEOTIDE SEQUENCE [LARGE SCALE GENOMIC DNA]</scope>
    <source>
        <strain evidence="1 2">PUDD_83A45</strain>
    </source>
</reference>
<gene>
    <name evidence="1" type="ORF">AK829_10045</name>
</gene>
<proteinExistence type="predicted"/>
<dbReference type="InterPro" id="IPR010982">
    <property type="entry name" value="Lambda_DNA-bd_dom_sf"/>
</dbReference>
<sequence>MVVAGTIGATIRQTRKSLGLTQVQLAQLANLSDKTVRDLEHGTATPSLKAALETLDVLGLRLEVTP</sequence>